<accession>A0A6G9XJB5</accession>
<organism evidence="1 2">
    <name type="scientific">Nocardia brasiliensis</name>
    <dbReference type="NCBI Taxonomy" id="37326"/>
    <lineage>
        <taxon>Bacteria</taxon>
        <taxon>Bacillati</taxon>
        <taxon>Actinomycetota</taxon>
        <taxon>Actinomycetes</taxon>
        <taxon>Mycobacteriales</taxon>
        <taxon>Nocardiaceae</taxon>
        <taxon>Nocardia</taxon>
    </lineage>
</organism>
<evidence type="ECO:0000313" key="2">
    <source>
        <dbReference type="Proteomes" id="UP000501705"/>
    </source>
</evidence>
<proteinExistence type="predicted"/>
<gene>
    <name evidence="1" type="ORF">F5X71_00470</name>
</gene>
<dbReference type="Proteomes" id="UP000501705">
    <property type="component" value="Chromosome"/>
</dbReference>
<protein>
    <submittedName>
        <fullName evidence="1">Uncharacterized protein</fullName>
    </submittedName>
</protein>
<dbReference type="RefSeq" id="WP_167460164.1">
    <property type="nucleotide sequence ID" value="NZ_CP046171.1"/>
</dbReference>
<reference evidence="1 2" key="1">
    <citation type="journal article" date="2019" name="ACS Chem. Biol.">
        <title>Identification and Mobilization of a Cryptic Antibiotic Biosynthesis Gene Locus from a Human-Pathogenic Nocardia Isolate.</title>
        <authorList>
            <person name="Herisse M."/>
            <person name="Ishida K."/>
            <person name="Porter J.L."/>
            <person name="Howden B."/>
            <person name="Hertweck C."/>
            <person name="Stinear T.P."/>
            <person name="Pidot S.J."/>
        </authorList>
    </citation>
    <scope>NUCLEOTIDE SEQUENCE [LARGE SCALE GENOMIC DNA]</scope>
    <source>
        <strain evidence="1 2">AUSMDU00024985</strain>
    </source>
</reference>
<dbReference type="AlphaFoldDB" id="A0A6G9XJB5"/>
<evidence type="ECO:0000313" key="1">
    <source>
        <dbReference type="EMBL" id="QIS01006.1"/>
    </source>
</evidence>
<name>A0A6G9XJB5_NOCBR</name>
<sequence>MRWPGADAKVAAFPGPDAREARFPGPDRRGILWPTPPTFAIVLTAEAFGVGSASATVSAVSRPVAAATGAGIGSASVRTALAITAPAAGSGAATAAYLPSEVAAAAAGSGAASATVLPQVAVAASAAGAGLAAAAVRHAAIVEASAVGSGTAAASVTTRVAVPAVAVGSGAASATVVVGYRYSDNFNRADAATLGADWRVDRNASPKIATNRAQMKTMANGDGRAGCWTSYQGGGGTQGGRFATDKYGVKIQFIAPTGNTATDNFTGAVLAVADTFGAGVMCYFVASTGLGCAIYTQSGAPPTGGVSTGQTGQTQRAATATNAALTDVFDFRRERNTGNTADVFRLYRNGDYTTPFLSWEDSGGVVSSGATNRRWGLVTEGNYPLFQSEFRAPAVDAILDAYDL</sequence>
<dbReference type="EMBL" id="CP046171">
    <property type="protein sequence ID" value="QIS01006.1"/>
    <property type="molecule type" value="Genomic_DNA"/>
</dbReference>